<keyword evidence="1" id="KW-1133">Transmembrane helix</keyword>
<evidence type="ECO:0000313" key="2">
    <source>
        <dbReference type="EMBL" id="CAK7909638.1"/>
    </source>
</evidence>
<evidence type="ECO:0000313" key="3">
    <source>
        <dbReference type="Proteomes" id="UP001162060"/>
    </source>
</evidence>
<evidence type="ECO:0000256" key="1">
    <source>
        <dbReference type="SAM" id="Phobius"/>
    </source>
</evidence>
<feature type="transmembrane region" description="Helical" evidence="1">
    <location>
        <begin position="6"/>
        <end position="27"/>
    </location>
</feature>
<keyword evidence="1" id="KW-0472">Membrane</keyword>
<dbReference type="AlphaFoldDB" id="A0AAV1TCB4"/>
<gene>
    <name evidence="2" type="ORF">PM001_LOCUS3975</name>
</gene>
<sequence>MHKYTLGVKIACSVGVSVITITGTWLFRGDSEKHMIKAIWMAVLHMEEE</sequence>
<evidence type="ECO:0008006" key="4">
    <source>
        <dbReference type="Google" id="ProtNLM"/>
    </source>
</evidence>
<name>A0AAV1TCB4_9STRA</name>
<organism evidence="2 3">
    <name type="scientific">Peronospora matthiolae</name>
    <dbReference type="NCBI Taxonomy" id="2874970"/>
    <lineage>
        <taxon>Eukaryota</taxon>
        <taxon>Sar</taxon>
        <taxon>Stramenopiles</taxon>
        <taxon>Oomycota</taxon>
        <taxon>Peronosporomycetes</taxon>
        <taxon>Peronosporales</taxon>
        <taxon>Peronosporaceae</taxon>
        <taxon>Peronospora</taxon>
    </lineage>
</organism>
<keyword evidence="1" id="KW-0812">Transmembrane</keyword>
<reference evidence="2" key="1">
    <citation type="submission" date="2024-01" db="EMBL/GenBank/DDBJ databases">
        <authorList>
            <person name="Webb A."/>
        </authorList>
    </citation>
    <scope>NUCLEOTIDE SEQUENCE</scope>
    <source>
        <strain evidence="2">Pm1</strain>
    </source>
</reference>
<accession>A0AAV1TCB4</accession>
<dbReference type="Proteomes" id="UP001162060">
    <property type="component" value="Unassembled WGS sequence"/>
</dbReference>
<dbReference type="EMBL" id="CAKLBY020000035">
    <property type="protein sequence ID" value="CAK7909638.1"/>
    <property type="molecule type" value="Genomic_DNA"/>
</dbReference>
<protein>
    <recommendedName>
        <fullName evidence="4">TMhelix containing protein</fullName>
    </recommendedName>
</protein>
<proteinExistence type="predicted"/>
<comment type="caution">
    <text evidence="2">The sequence shown here is derived from an EMBL/GenBank/DDBJ whole genome shotgun (WGS) entry which is preliminary data.</text>
</comment>